<reference evidence="2" key="1">
    <citation type="submission" date="2016-10" db="EMBL/GenBank/DDBJ databases">
        <authorList>
            <person name="Varghese N."/>
            <person name="Submissions S."/>
        </authorList>
    </citation>
    <scope>NUCLEOTIDE SEQUENCE [LARGE SCALE GENOMIC DNA]</scope>
    <source>
        <strain evidence="2">DSM 17616</strain>
    </source>
</reference>
<accession>A0A1H6N4F4</accession>
<evidence type="ECO:0000313" key="2">
    <source>
        <dbReference type="Proteomes" id="UP000199371"/>
    </source>
</evidence>
<dbReference type="OrthoDB" id="9814866at2"/>
<dbReference type="AlphaFoldDB" id="A0A1H6N4F4"/>
<dbReference type="Proteomes" id="UP000199371">
    <property type="component" value="Unassembled WGS sequence"/>
</dbReference>
<protein>
    <recommendedName>
        <fullName evidence="3">Cache domain-containing protein</fullName>
    </recommendedName>
</protein>
<evidence type="ECO:0000313" key="1">
    <source>
        <dbReference type="EMBL" id="SEI05079.1"/>
    </source>
</evidence>
<organism evidence="1 2">
    <name type="scientific">Rheinheimera pacifica</name>
    <dbReference type="NCBI Taxonomy" id="173990"/>
    <lineage>
        <taxon>Bacteria</taxon>
        <taxon>Pseudomonadati</taxon>
        <taxon>Pseudomonadota</taxon>
        <taxon>Gammaproteobacteria</taxon>
        <taxon>Chromatiales</taxon>
        <taxon>Chromatiaceae</taxon>
        <taxon>Rheinheimera</taxon>
    </lineage>
</organism>
<dbReference type="RefSeq" id="WP_092795358.1">
    <property type="nucleotide sequence ID" value="NZ_FNXF01000013.1"/>
</dbReference>
<sequence length="662" mass="73595">MQLFVERHKAILKASMQGVLQHEQKLQQLDDWWGKVSLIGKINSLRLGSDILTSMDITKRRFNQLQHTLIDNLLQEQTKKVLLHDKACCQMAIDVLIRNLFERTADIGFLATDQQICHFMAQPLADAELHGKLHQHLQHYVANYSVYDDVVLLGLDGTIMLRLNQQYKQTHSADPLLQYSLERGSHYSETCRYSDLQPDKSLSLIYSQPVYGDAGQPLGVLCLCFNIADELNTIFSKLLVANPHSILALVNADGTVAFSSGPAQLPAQTKAAVANYLNLQQHEQHSYLVSFANSRGYQQYFGPGWQVQMWTPLQLLATSLVNSDSTGSTADGQLFPALLAIKRESMHVNDELSLIVLNGEIAAARKDAIEFIPVLNAIRGIGQNIYQVFSSSIDELGATIMHSLLQELTTLAELAADIMDRNLYERANDCRWWAQNASFRQALAQNPVDAAQQQQLSAELNYINSLYTVYHTIYLYNTAQHLVAISTTGSGISKIDDSTGAASCLQLTQPQQYSVSTFVPSALYQQQATYIYNAALFHPTEPEQVIGGIGLVFDSLPQFRAMLSDILPKNEQGDIKTGYSACYIDHAGKIISASHANWQIGTRLPLPAALYQRAQQGSVTEQCDINGQCYLLAIAPTNGYREYKTSDGYKNVVFACLLLQCS</sequence>
<keyword evidence="2" id="KW-1185">Reference proteome</keyword>
<dbReference type="EMBL" id="FNXF01000013">
    <property type="protein sequence ID" value="SEI05079.1"/>
    <property type="molecule type" value="Genomic_DNA"/>
</dbReference>
<name>A0A1H6N4F4_9GAMM</name>
<proteinExistence type="predicted"/>
<evidence type="ECO:0008006" key="3">
    <source>
        <dbReference type="Google" id="ProtNLM"/>
    </source>
</evidence>
<dbReference type="STRING" id="173990.SAMN05660691_03121"/>
<gene>
    <name evidence="1" type="ORF">SAMN05660691_03121</name>
</gene>